<name>A0ABY9KU59_9BACI</name>
<dbReference type="EMBL" id="CP129113">
    <property type="protein sequence ID" value="WLV24065.1"/>
    <property type="molecule type" value="Genomic_DNA"/>
</dbReference>
<proteinExistence type="predicted"/>
<evidence type="ECO:0000313" key="1">
    <source>
        <dbReference type="EMBL" id="WLV24065.1"/>
    </source>
</evidence>
<keyword evidence="2" id="KW-1185">Reference proteome</keyword>
<reference evidence="1" key="1">
    <citation type="submission" date="2023-06" db="EMBL/GenBank/DDBJ databases">
        <title>A Treasure from Seagulls: Isolation and Description of Aciduricobacillus qingdaonensis gen. nov., sp. nov., a Rare Obligately Uric Acid-utilizing Member in the Family Bacillaceae.</title>
        <authorList>
            <person name="Liu W."/>
            <person name="Wang B."/>
        </authorList>
    </citation>
    <scope>NUCLEOTIDE SEQUENCE</scope>
    <source>
        <strain evidence="1">44XB</strain>
    </source>
</reference>
<organism evidence="1 2">
    <name type="scientific">Aciduricibacillus chroicocephali</name>
    <dbReference type="NCBI Taxonomy" id="3054939"/>
    <lineage>
        <taxon>Bacteria</taxon>
        <taxon>Bacillati</taxon>
        <taxon>Bacillota</taxon>
        <taxon>Bacilli</taxon>
        <taxon>Bacillales</taxon>
        <taxon>Bacillaceae</taxon>
        <taxon>Aciduricibacillus</taxon>
    </lineage>
</organism>
<sequence>MDIFSAEKRKTLKIYYLDTPSKEFKGAGFQHRIRLYKDEKKFDITYKKQLPGSLDAAIAEAEAHGFSGDESNYKFEVDAKGGERIFTISRKEKFKVTPALSYEAFDSEAAKKLFIDNVPKKIEAWYGSVLYRQAMEQATVFGPAEAATYEGSYLGYVADIEVWNKQGDQIVEISTKEQNAVKAEEIEALWRTNLQEAGYLSDDQSGKTDFIMGN</sequence>
<dbReference type="RefSeq" id="WP_348026717.1">
    <property type="nucleotide sequence ID" value="NZ_CP129113.1"/>
</dbReference>
<gene>
    <name evidence="1" type="ORF">QR721_10515</name>
</gene>
<protein>
    <recommendedName>
        <fullName evidence="3">CYTH domain-containing protein</fullName>
    </recommendedName>
</protein>
<dbReference type="Proteomes" id="UP001180087">
    <property type="component" value="Chromosome"/>
</dbReference>
<evidence type="ECO:0000313" key="2">
    <source>
        <dbReference type="Proteomes" id="UP001180087"/>
    </source>
</evidence>
<evidence type="ECO:0008006" key="3">
    <source>
        <dbReference type="Google" id="ProtNLM"/>
    </source>
</evidence>
<accession>A0ABY9KU59</accession>